<keyword evidence="5 7" id="KW-0687">Ribonucleoprotein</keyword>
<evidence type="ECO:0000256" key="1">
    <source>
        <dbReference type="ARBA" id="ARBA00010605"/>
    </source>
</evidence>
<sequence>MEVILLERVAKLGQMGDTVRVKDGYARNFLLPGGKALRATEANKSRFESQRAQLETRNLETKNEAAAVAEKLNGQIFVIIRQAGETGHLYGSVSPRDISDAITAGGFSANRNQIVLRTPIKSIGLHEVPVQLHPEISAQITVNVARSAAEAERQAKGEEVNVVEEATMDDLGLEVGAALADAGGSLGDR</sequence>
<dbReference type="InterPro" id="IPR036791">
    <property type="entry name" value="Ribosomal_bL9_C_sf"/>
</dbReference>
<evidence type="ECO:0000256" key="2">
    <source>
        <dbReference type="ARBA" id="ARBA00022730"/>
    </source>
</evidence>
<dbReference type="InterPro" id="IPR020594">
    <property type="entry name" value="Ribosomal_bL9_bac/chp"/>
</dbReference>
<keyword evidence="4 7" id="KW-0689">Ribosomal protein</keyword>
<feature type="coiled-coil region" evidence="8">
    <location>
        <begin position="37"/>
        <end position="71"/>
    </location>
</feature>
<keyword evidence="2 7" id="KW-0699">rRNA-binding</keyword>
<dbReference type="SUPFAM" id="SSF55653">
    <property type="entry name" value="Ribosomal protein L9 C-domain"/>
    <property type="match status" value="1"/>
</dbReference>
<evidence type="ECO:0000256" key="7">
    <source>
        <dbReference type="HAMAP-Rule" id="MF_00503"/>
    </source>
</evidence>
<dbReference type="EMBL" id="CP136862">
    <property type="protein sequence ID" value="WOJ89923.1"/>
    <property type="molecule type" value="Genomic_DNA"/>
</dbReference>
<evidence type="ECO:0000256" key="3">
    <source>
        <dbReference type="ARBA" id="ARBA00022884"/>
    </source>
</evidence>
<dbReference type="RefSeq" id="WP_407339369.1">
    <property type="nucleotide sequence ID" value="NZ_CP136862.1"/>
</dbReference>
<protein>
    <recommendedName>
        <fullName evidence="6 7">Large ribosomal subunit protein bL9</fullName>
    </recommendedName>
</protein>
<organism evidence="10 11">
    <name type="scientific">Methylocapsa polymorpha</name>
    <dbReference type="NCBI Taxonomy" id="3080828"/>
    <lineage>
        <taxon>Bacteria</taxon>
        <taxon>Pseudomonadati</taxon>
        <taxon>Pseudomonadota</taxon>
        <taxon>Alphaproteobacteria</taxon>
        <taxon>Hyphomicrobiales</taxon>
        <taxon>Beijerinckiaceae</taxon>
        <taxon>Methylocapsa</taxon>
    </lineage>
</organism>
<dbReference type="InterPro" id="IPR020070">
    <property type="entry name" value="Ribosomal_bL9_N"/>
</dbReference>
<dbReference type="Gene3D" id="3.40.5.10">
    <property type="entry name" value="Ribosomal protein L9, N-terminal domain"/>
    <property type="match status" value="1"/>
</dbReference>
<dbReference type="InterPro" id="IPR036935">
    <property type="entry name" value="Ribosomal_bL9_N_sf"/>
</dbReference>
<dbReference type="Proteomes" id="UP001626536">
    <property type="component" value="Chromosome"/>
</dbReference>
<keyword evidence="8" id="KW-0175">Coiled coil</keyword>
<dbReference type="InterPro" id="IPR009027">
    <property type="entry name" value="Ribosomal_bL9/RNase_H1_N"/>
</dbReference>
<proteinExistence type="inferred from homology"/>
<comment type="function">
    <text evidence="7">Binds to the 23S rRNA.</text>
</comment>
<evidence type="ECO:0000259" key="9">
    <source>
        <dbReference type="PROSITE" id="PS00651"/>
    </source>
</evidence>
<comment type="similarity">
    <text evidence="1 7">Belongs to the bacterial ribosomal protein bL9 family.</text>
</comment>
<dbReference type="NCBIfam" id="TIGR00158">
    <property type="entry name" value="L9"/>
    <property type="match status" value="1"/>
</dbReference>
<dbReference type="GO" id="GO:0005840">
    <property type="term" value="C:ribosome"/>
    <property type="evidence" value="ECO:0007669"/>
    <property type="project" value="UniProtKB-KW"/>
</dbReference>
<dbReference type="HAMAP" id="MF_00503">
    <property type="entry name" value="Ribosomal_bL9"/>
    <property type="match status" value="1"/>
</dbReference>
<dbReference type="Pfam" id="PF03948">
    <property type="entry name" value="Ribosomal_L9_C"/>
    <property type="match status" value="1"/>
</dbReference>
<dbReference type="Pfam" id="PF01281">
    <property type="entry name" value="Ribosomal_L9_N"/>
    <property type="match status" value="1"/>
</dbReference>
<accession>A0ABZ0HRU7</accession>
<evidence type="ECO:0000313" key="10">
    <source>
        <dbReference type="EMBL" id="WOJ89923.1"/>
    </source>
</evidence>
<feature type="domain" description="Ribosomal protein L9" evidence="9">
    <location>
        <begin position="13"/>
        <end position="40"/>
    </location>
</feature>
<dbReference type="InterPro" id="IPR000244">
    <property type="entry name" value="Ribosomal_bL9"/>
</dbReference>
<dbReference type="PROSITE" id="PS00651">
    <property type="entry name" value="RIBOSOMAL_L9"/>
    <property type="match status" value="1"/>
</dbReference>
<evidence type="ECO:0000313" key="11">
    <source>
        <dbReference type="Proteomes" id="UP001626536"/>
    </source>
</evidence>
<name>A0ABZ0HRU7_9HYPH</name>
<dbReference type="InterPro" id="IPR020069">
    <property type="entry name" value="Ribosomal_bL9_C"/>
</dbReference>
<dbReference type="Gene3D" id="3.10.430.100">
    <property type="entry name" value="Ribosomal protein L9, C-terminal domain"/>
    <property type="match status" value="1"/>
</dbReference>
<reference evidence="10 11" key="1">
    <citation type="submission" date="2023-10" db="EMBL/GenBank/DDBJ databases">
        <title>Novel methanotroph of the genus Methylocapsa from a subarctic wetland.</title>
        <authorList>
            <person name="Belova S.E."/>
            <person name="Oshkin I.Y."/>
            <person name="Miroshnikov K."/>
            <person name="Dedysh S.N."/>
        </authorList>
    </citation>
    <scope>NUCLEOTIDE SEQUENCE [LARGE SCALE GENOMIC DNA]</scope>
    <source>
        <strain evidence="10 11">RX1</strain>
    </source>
</reference>
<dbReference type="PANTHER" id="PTHR21368">
    <property type="entry name" value="50S RIBOSOMAL PROTEIN L9"/>
    <property type="match status" value="1"/>
</dbReference>
<evidence type="ECO:0000256" key="6">
    <source>
        <dbReference type="ARBA" id="ARBA00035292"/>
    </source>
</evidence>
<gene>
    <name evidence="7 10" type="primary">rplI</name>
    <name evidence="10" type="ORF">RZS28_00995</name>
</gene>
<keyword evidence="11" id="KW-1185">Reference proteome</keyword>
<evidence type="ECO:0000256" key="5">
    <source>
        <dbReference type="ARBA" id="ARBA00023274"/>
    </source>
</evidence>
<evidence type="ECO:0000256" key="8">
    <source>
        <dbReference type="SAM" id="Coils"/>
    </source>
</evidence>
<evidence type="ECO:0000256" key="4">
    <source>
        <dbReference type="ARBA" id="ARBA00022980"/>
    </source>
</evidence>
<dbReference type="SUPFAM" id="SSF55658">
    <property type="entry name" value="L9 N-domain-like"/>
    <property type="match status" value="1"/>
</dbReference>
<keyword evidence="3 7" id="KW-0694">RNA-binding</keyword>